<dbReference type="EMBL" id="JAINUF010000011">
    <property type="protein sequence ID" value="KAJ8346451.1"/>
    <property type="molecule type" value="Genomic_DNA"/>
</dbReference>
<accession>A0A9Q1ING2</accession>
<comment type="caution">
    <text evidence="1">The sequence shown here is derived from an EMBL/GenBank/DDBJ whole genome shotgun (WGS) entry which is preliminary data.</text>
</comment>
<evidence type="ECO:0000313" key="1">
    <source>
        <dbReference type="EMBL" id="KAJ8346451.1"/>
    </source>
</evidence>
<name>A0A9Q1ING2_SYNKA</name>
<dbReference type="AlphaFoldDB" id="A0A9Q1ING2"/>
<protein>
    <submittedName>
        <fullName evidence="1">Uncharacterized protein</fullName>
    </submittedName>
</protein>
<reference evidence="1" key="1">
    <citation type="journal article" date="2023" name="Science">
        <title>Genome structures resolve the early diversification of teleost fishes.</title>
        <authorList>
            <person name="Parey E."/>
            <person name="Louis A."/>
            <person name="Montfort J."/>
            <person name="Bouchez O."/>
            <person name="Roques C."/>
            <person name="Iampietro C."/>
            <person name="Lluch J."/>
            <person name="Castinel A."/>
            <person name="Donnadieu C."/>
            <person name="Desvignes T."/>
            <person name="Floi Bucao C."/>
            <person name="Jouanno E."/>
            <person name="Wen M."/>
            <person name="Mejri S."/>
            <person name="Dirks R."/>
            <person name="Jansen H."/>
            <person name="Henkel C."/>
            <person name="Chen W.J."/>
            <person name="Zahm M."/>
            <person name="Cabau C."/>
            <person name="Klopp C."/>
            <person name="Thompson A.W."/>
            <person name="Robinson-Rechavi M."/>
            <person name="Braasch I."/>
            <person name="Lecointre G."/>
            <person name="Bobe J."/>
            <person name="Postlethwait J.H."/>
            <person name="Berthelot C."/>
            <person name="Roest Crollius H."/>
            <person name="Guiguen Y."/>
        </authorList>
    </citation>
    <scope>NUCLEOTIDE SEQUENCE</scope>
    <source>
        <strain evidence="1">WJC10195</strain>
    </source>
</reference>
<gene>
    <name evidence="1" type="ORF">SKAU_G00278520</name>
</gene>
<proteinExistence type="predicted"/>
<dbReference type="Proteomes" id="UP001152622">
    <property type="component" value="Chromosome 11"/>
</dbReference>
<keyword evidence="2" id="KW-1185">Reference proteome</keyword>
<organism evidence="1 2">
    <name type="scientific">Synaphobranchus kaupii</name>
    <name type="common">Kaup's arrowtooth eel</name>
    <dbReference type="NCBI Taxonomy" id="118154"/>
    <lineage>
        <taxon>Eukaryota</taxon>
        <taxon>Metazoa</taxon>
        <taxon>Chordata</taxon>
        <taxon>Craniata</taxon>
        <taxon>Vertebrata</taxon>
        <taxon>Euteleostomi</taxon>
        <taxon>Actinopterygii</taxon>
        <taxon>Neopterygii</taxon>
        <taxon>Teleostei</taxon>
        <taxon>Anguilliformes</taxon>
        <taxon>Synaphobranchidae</taxon>
        <taxon>Synaphobranchus</taxon>
    </lineage>
</organism>
<sequence length="73" mass="7995">MQSSLRDVEESIKVEIKKAETDVREDVQAETSDLTALVNQVKVTMGQVAVKLELLDTVCQMVTDLAANSQVTT</sequence>
<evidence type="ECO:0000313" key="2">
    <source>
        <dbReference type="Proteomes" id="UP001152622"/>
    </source>
</evidence>